<dbReference type="Pfam" id="PF00196">
    <property type="entry name" value="GerE"/>
    <property type="match status" value="1"/>
</dbReference>
<dbReference type="SMART" id="SM00421">
    <property type="entry name" value="HTH_LUXR"/>
    <property type="match status" value="1"/>
</dbReference>
<dbReference type="GO" id="GO:0000160">
    <property type="term" value="P:phosphorelay signal transduction system"/>
    <property type="evidence" value="ECO:0007669"/>
    <property type="project" value="InterPro"/>
</dbReference>
<evidence type="ECO:0000256" key="4">
    <source>
        <dbReference type="ARBA" id="ARBA00023163"/>
    </source>
</evidence>
<dbReference type="EMBL" id="VFQE01000001">
    <property type="protein sequence ID" value="TQN42508.1"/>
    <property type="molecule type" value="Genomic_DNA"/>
</dbReference>
<feature type="domain" description="Response regulatory" evidence="7">
    <location>
        <begin position="1"/>
        <end position="90"/>
    </location>
</feature>
<comment type="caution">
    <text evidence="8">The sequence shown here is derived from an EMBL/GenBank/DDBJ whole genome shotgun (WGS) entry which is preliminary data.</text>
</comment>
<evidence type="ECO:0000256" key="5">
    <source>
        <dbReference type="PROSITE-ProRule" id="PRU00169"/>
    </source>
</evidence>
<dbReference type="CDD" id="cd17535">
    <property type="entry name" value="REC_NarL-like"/>
    <property type="match status" value="1"/>
</dbReference>
<evidence type="ECO:0000256" key="1">
    <source>
        <dbReference type="ARBA" id="ARBA00022553"/>
    </source>
</evidence>
<sequence length="191" mass="20351">MGEAADGAEAVAQARTLRPDVVVMDVRMPHMDGLEATRRILRADPAPAVLVLTTFDLDEYVHAALRAGAGGFVLKDAPEEQLVAAVRAVRSGASLFDPRLTVRLAERFAPPQPAPAARLSHVHGLTPRELDVLRAVSLGATNDEIGRQLGIGESTVKTHVSRVLAKLGLVTRVQAVVFAYEIGLVSPRGRS</sequence>
<dbReference type="InterPro" id="IPR016032">
    <property type="entry name" value="Sig_transdc_resp-reg_C-effctor"/>
</dbReference>
<protein>
    <submittedName>
        <fullName evidence="8">LuxR family two component transcriptional regulator</fullName>
    </submittedName>
</protein>
<dbReference type="SUPFAM" id="SSF52172">
    <property type="entry name" value="CheY-like"/>
    <property type="match status" value="1"/>
</dbReference>
<dbReference type="PANTHER" id="PTHR43214:SF24">
    <property type="entry name" value="TRANSCRIPTIONAL REGULATORY PROTEIN NARL-RELATED"/>
    <property type="match status" value="1"/>
</dbReference>
<accession>A0A543PEL3</accession>
<evidence type="ECO:0000313" key="9">
    <source>
        <dbReference type="Proteomes" id="UP000319865"/>
    </source>
</evidence>
<evidence type="ECO:0000259" key="6">
    <source>
        <dbReference type="PROSITE" id="PS50043"/>
    </source>
</evidence>
<evidence type="ECO:0000313" key="8">
    <source>
        <dbReference type="EMBL" id="TQN42508.1"/>
    </source>
</evidence>
<dbReference type="InterPro" id="IPR058245">
    <property type="entry name" value="NreC/VraR/RcsB-like_REC"/>
</dbReference>
<feature type="modified residue" description="4-aspartylphosphate" evidence="5">
    <location>
        <position position="25"/>
    </location>
</feature>
<keyword evidence="3" id="KW-0238">DNA-binding</keyword>
<evidence type="ECO:0000256" key="2">
    <source>
        <dbReference type="ARBA" id="ARBA00023015"/>
    </source>
</evidence>
<dbReference type="RefSeq" id="WP_342778638.1">
    <property type="nucleotide sequence ID" value="NZ_VFQE01000001.1"/>
</dbReference>
<dbReference type="PROSITE" id="PS50110">
    <property type="entry name" value="RESPONSE_REGULATORY"/>
    <property type="match status" value="1"/>
</dbReference>
<dbReference type="SMART" id="SM00448">
    <property type="entry name" value="REC"/>
    <property type="match status" value="1"/>
</dbReference>
<dbReference type="InterPro" id="IPR001789">
    <property type="entry name" value="Sig_transdc_resp-reg_receiver"/>
</dbReference>
<feature type="domain" description="HTH luxR-type" evidence="6">
    <location>
        <begin position="118"/>
        <end position="183"/>
    </location>
</feature>
<dbReference type="InterPro" id="IPR039420">
    <property type="entry name" value="WalR-like"/>
</dbReference>
<evidence type="ECO:0000256" key="3">
    <source>
        <dbReference type="ARBA" id="ARBA00023125"/>
    </source>
</evidence>
<dbReference type="SUPFAM" id="SSF46894">
    <property type="entry name" value="C-terminal effector domain of the bipartite response regulators"/>
    <property type="match status" value="1"/>
</dbReference>
<evidence type="ECO:0000259" key="7">
    <source>
        <dbReference type="PROSITE" id="PS50110"/>
    </source>
</evidence>
<dbReference type="InterPro" id="IPR000792">
    <property type="entry name" value="Tscrpt_reg_LuxR_C"/>
</dbReference>
<dbReference type="Proteomes" id="UP000319865">
    <property type="component" value="Unassembled WGS sequence"/>
</dbReference>
<dbReference type="GO" id="GO:0003677">
    <property type="term" value="F:DNA binding"/>
    <property type="evidence" value="ECO:0007669"/>
    <property type="project" value="UniProtKB-KW"/>
</dbReference>
<dbReference type="AlphaFoldDB" id="A0A543PEL3"/>
<dbReference type="PROSITE" id="PS00622">
    <property type="entry name" value="HTH_LUXR_1"/>
    <property type="match status" value="1"/>
</dbReference>
<keyword evidence="1 5" id="KW-0597">Phosphoprotein</keyword>
<name>A0A543PEL3_9ACTN</name>
<dbReference type="PRINTS" id="PR00038">
    <property type="entry name" value="HTHLUXR"/>
</dbReference>
<organism evidence="8 9">
    <name type="scientific">Blastococcus colisei</name>
    <dbReference type="NCBI Taxonomy" id="1564162"/>
    <lineage>
        <taxon>Bacteria</taxon>
        <taxon>Bacillati</taxon>
        <taxon>Actinomycetota</taxon>
        <taxon>Actinomycetes</taxon>
        <taxon>Geodermatophilales</taxon>
        <taxon>Geodermatophilaceae</taxon>
        <taxon>Blastococcus</taxon>
    </lineage>
</organism>
<dbReference type="GO" id="GO:0006355">
    <property type="term" value="P:regulation of DNA-templated transcription"/>
    <property type="evidence" value="ECO:0007669"/>
    <property type="project" value="InterPro"/>
</dbReference>
<proteinExistence type="predicted"/>
<dbReference type="CDD" id="cd06170">
    <property type="entry name" value="LuxR_C_like"/>
    <property type="match status" value="1"/>
</dbReference>
<dbReference type="Gene3D" id="3.40.50.2300">
    <property type="match status" value="1"/>
</dbReference>
<dbReference type="InterPro" id="IPR011006">
    <property type="entry name" value="CheY-like_superfamily"/>
</dbReference>
<keyword evidence="9" id="KW-1185">Reference proteome</keyword>
<keyword evidence="4" id="KW-0804">Transcription</keyword>
<keyword evidence="2" id="KW-0805">Transcription regulation</keyword>
<dbReference type="PROSITE" id="PS50043">
    <property type="entry name" value="HTH_LUXR_2"/>
    <property type="match status" value="1"/>
</dbReference>
<dbReference type="Pfam" id="PF00072">
    <property type="entry name" value="Response_reg"/>
    <property type="match status" value="1"/>
</dbReference>
<gene>
    <name evidence="8" type="ORF">FHU33_1910</name>
</gene>
<dbReference type="PANTHER" id="PTHR43214">
    <property type="entry name" value="TWO-COMPONENT RESPONSE REGULATOR"/>
    <property type="match status" value="1"/>
</dbReference>
<reference evidence="8 9" key="1">
    <citation type="submission" date="2019-06" db="EMBL/GenBank/DDBJ databases">
        <title>Sequencing the genomes of 1000 actinobacteria strains.</title>
        <authorList>
            <person name="Klenk H.-P."/>
        </authorList>
    </citation>
    <scope>NUCLEOTIDE SEQUENCE [LARGE SCALE GENOMIC DNA]</scope>
    <source>
        <strain evidence="8 9">DSM 46837</strain>
    </source>
</reference>